<feature type="signal peptide" evidence="1">
    <location>
        <begin position="1"/>
        <end position="19"/>
    </location>
</feature>
<evidence type="ECO:0000313" key="2">
    <source>
        <dbReference type="EMBL" id="KAE8359133.1"/>
    </source>
</evidence>
<evidence type="ECO:0000256" key="1">
    <source>
        <dbReference type="SAM" id="SignalP"/>
    </source>
</evidence>
<organism evidence="2 3">
    <name type="scientific">Aspergillus caelatus</name>
    <dbReference type="NCBI Taxonomy" id="61420"/>
    <lineage>
        <taxon>Eukaryota</taxon>
        <taxon>Fungi</taxon>
        <taxon>Dikarya</taxon>
        <taxon>Ascomycota</taxon>
        <taxon>Pezizomycotina</taxon>
        <taxon>Eurotiomycetes</taxon>
        <taxon>Eurotiomycetidae</taxon>
        <taxon>Eurotiales</taxon>
        <taxon>Aspergillaceae</taxon>
        <taxon>Aspergillus</taxon>
        <taxon>Aspergillus subgen. Circumdati</taxon>
    </lineage>
</organism>
<keyword evidence="1" id="KW-0732">Signal</keyword>
<keyword evidence="3" id="KW-1185">Reference proteome</keyword>
<dbReference type="OrthoDB" id="10335452at2759"/>
<feature type="chain" id="PRO_5025064808" evidence="1">
    <location>
        <begin position="20"/>
        <end position="110"/>
    </location>
</feature>
<name>A0A5N6ZPJ2_9EURO</name>
<reference evidence="2 3" key="1">
    <citation type="submission" date="2019-04" db="EMBL/GenBank/DDBJ databases">
        <title>Friends and foes A comparative genomics studyof 23 Aspergillus species from section Flavi.</title>
        <authorList>
            <consortium name="DOE Joint Genome Institute"/>
            <person name="Kjaerbolling I."/>
            <person name="Vesth T."/>
            <person name="Frisvad J.C."/>
            <person name="Nybo J.L."/>
            <person name="Theobald S."/>
            <person name="Kildgaard S."/>
            <person name="Isbrandt T."/>
            <person name="Kuo A."/>
            <person name="Sato A."/>
            <person name="Lyhne E.K."/>
            <person name="Kogle M.E."/>
            <person name="Wiebenga A."/>
            <person name="Kun R.S."/>
            <person name="Lubbers R.J."/>
            <person name="Makela M.R."/>
            <person name="Barry K."/>
            <person name="Chovatia M."/>
            <person name="Clum A."/>
            <person name="Daum C."/>
            <person name="Haridas S."/>
            <person name="He G."/>
            <person name="LaButti K."/>
            <person name="Lipzen A."/>
            <person name="Mondo S."/>
            <person name="Riley R."/>
            <person name="Salamov A."/>
            <person name="Simmons B.A."/>
            <person name="Magnuson J.K."/>
            <person name="Henrissat B."/>
            <person name="Mortensen U.H."/>
            <person name="Larsen T.O."/>
            <person name="Devries R.P."/>
            <person name="Grigoriev I.V."/>
            <person name="Machida M."/>
            <person name="Baker S.E."/>
            <person name="Andersen M.R."/>
        </authorList>
    </citation>
    <scope>NUCLEOTIDE SEQUENCE [LARGE SCALE GENOMIC DNA]</scope>
    <source>
        <strain evidence="2 3">CBS 763.97</strain>
    </source>
</reference>
<protein>
    <submittedName>
        <fullName evidence="2">Uncharacterized protein</fullName>
    </submittedName>
</protein>
<dbReference type="AlphaFoldDB" id="A0A5N6ZPJ2"/>
<proteinExistence type="predicted"/>
<accession>A0A5N6ZPJ2</accession>
<dbReference type="RefSeq" id="XP_031922214.1">
    <property type="nucleotide sequence ID" value="XM_032068800.1"/>
</dbReference>
<dbReference type="Proteomes" id="UP000326268">
    <property type="component" value="Unassembled WGS sequence"/>
</dbReference>
<evidence type="ECO:0000313" key="3">
    <source>
        <dbReference type="Proteomes" id="UP000326268"/>
    </source>
</evidence>
<sequence length="110" mass="11890">MHYIQLLVSTLAAFPAALALDVDLALIYAGNYVQPISSSYATACVPFNYPEPAEYIKVNPRGLVGADISCDLYDNPFCRGSPVLPNVHGGKNLEGDDIVAARCFLRPIDM</sequence>
<dbReference type="GeneID" id="43653246"/>
<dbReference type="EMBL" id="ML737844">
    <property type="protein sequence ID" value="KAE8359133.1"/>
    <property type="molecule type" value="Genomic_DNA"/>
</dbReference>
<gene>
    <name evidence="2" type="ORF">BDV27DRAFT_136596</name>
</gene>